<protein>
    <submittedName>
        <fullName evidence="1">Uncharacterized protein</fullName>
    </submittedName>
</protein>
<organism evidence="1 2">
    <name type="scientific">Streptomyces nojiriensis</name>
    <dbReference type="NCBI Taxonomy" id="66374"/>
    <lineage>
        <taxon>Bacteria</taxon>
        <taxon>Bacillati</taxon>
        <taxon>Actinomycetota</taxon>
        <taxon>Actinomycetes</taxon>
        <taxon>Kitasatosporales</taxon>
        <taxon>Streptomycetaceae</taxon>
        <taxon>Streptomyces</taxon>
    </lineage>
</organism>
<reference evidence="2" key="1">
    <citation type="submission" date="2023-07" db="EMBL/GenBank/DDBJ databases">
        <title>Whole genome shotgun sequence of Streptomyces nojiriensis NBRC 13794.</title>
        <authorList>
            <person name="Komaki H."/>
            <person name="Tamura T."/>
        </authorList>
    </citation>
    <scope>NUCLEOTIDE SEQUENCE [LARGE SCALE GENOMIC DNA]</scope>
    <source>
        <strain evidence="2">NBRC 13794</strain>
    </source>
</reference>
<name>A0ABQ3T0K3_9ACTN</name>
<accession>A0ABQ3T0K3</accession>
<evidence type="ECO:0000313" key="1">
    <source>
        <dbReference type="EMBL" id="GHI73901.1"/>
    </source>
</evidence>
<keyword evidence="2" id="KW-1185">Reference proteome</keyword>
<sequence>MQDGLDGPADEREDDHVVALAFDLGEEFGAGHLGQPVGPHPHLAELARGGRGPAAQQESGELVVGYETAGGECAPFPSRVGIGEYGDAFAFWHAAEAIPRFR</sequence>
<dbReference type="EMBL" id="BNEC01000005">
    <property type="protein sequence ID" value="GHI73901.1"/>
    <property type="molecule type" value="Genomic_DNA"/>
</dbReference>
<proteinExistence type="predicted"/>
<evidence type="ECO:0000313" key="2">
    <source>
        <dbReference type="Proteomes" id="UP000613974"/>
    </source>
</evidence>
<comment type="caution">
    <text evidence="1">The sequence shown here is derived from an EMBL/GenBank/DDBJ whole genome shotgun (WGS) entry which is preliminary data.</text>
</comment>
<dbReference type="Proteomes" id="UP000613974">
    <property type="component" value="Unassembled WGS sequence"/>
</dbReference>
<gene>
    <name evidence="1" type="ORF">Snoj_78190</name>
</gene>